<dbReference type="AlphaFoldDB" id="A0A4Y9RZ91"/>
<feature type="domain" description="Tyr recombinase" evidence="3">
    <location>
        <begin position="379"/>
        <end position="533"/>
    </location>
</feature>
<sequence>MAVMENVVRVGKSYRVRKRIPADCRAAFGINGEFKTVSLKTTNKREAQERAVPILAEIDAKIAEARGLVAPPSADRRLSPARVEALIREWRFREIDRAYHDAYNGHRDTRDPIAVSQLRYALQHHSTIDRIADFDARMAAVLGVTPLHPVIQRADERERLRMAWHDVETFTARFPTDLTGWPEEEEEPLISTAAPAVPSPVKLAGMKLSELRDAWGGVKPLEARQSGYIRRLVEFLGDVDIATIQPLDLDRFLIELKRFPLTKKPSDERLPFADLIAAYEGTDQARLHIKTIWNWTVVYKAMFAFAVSRRLLAHNPAAGMMKKPSSEESNDRNPYSEVDLDFIFTRPMFTGFSGSAHTGYRNQPGEQVVEDAKYWLPIVALHTGMRLEELASLKTSEIISEGEALAFDLTKRPLKGNDGVKNGSARRVIPLHKRLYDLGFADWMMARADNQTHVFADLTTDGQGKRGSKFSKWWGLWCQSNANRAGEGIDDPSLTFHSFRHSFKRAARQSPVKEEVHDLLTGHQQGNSVARSYGSGVDLVTLKIAIDQINIHWP</sequence>
<dbReference type="Proteomes" id="UP000298216">
    <property type="component" value="Unassembled WGS sequence"/>
</dbReference>
<proteinExistence type="predicted"/>
<feature type="domain" description="DUF6538" evidence="4">
    <location>
        <begin position="7"/>
        <end position="66"/>
    </location>
</feature>
<dbReference type="GO" id="GO:0006310">
    <property type="term" value="P:DNA recombination"/>
    <property type="evidence" value="ECO:0007669"/>
    <property type="project" value="UniProtKB-KW"/>
</dbReference>
<dbReference type="GO" id="GO:0003677">
    <property type="term" value="F:DNA binding"/>
    <property type="evidence" value="ECO:0007669"/>
    <property type="project" value="UniProtKB-KW"/>
</dbReference>
<evidence type="ECO:0000313" key="5">
    <source>
        <dbReference type="EMBL" id="TFW13076.1"/>
    </source>
</evidence>
<protein>
    <submittedName>
        <fullName evidence="5">Site-specific integrase</fullName>
    </submittedName>
</protein>
<dbReference type="CDD" id="cd01184">
    <property type="entry name" value="INT_C_like_1"/>
    <property type="match status" value="1"/>
</dbReference>
<dbReference type="InterPro" id="IPR013762">
    <property type="entry name" value="Integrase-like_cat_sf"/>
</dbReference>
<keyword evidence="1" id="KW-0238">DNA-binding</keyword>
<comment type="caution">
    <text evidence="5">The sequence shown here is derived from an EMBL/GenBank/DDBJ whole genome shotgun (WGS) entry which is preliminary data.</text>
</comment>
<dbReference type="InterPro" id="IPR046668">
    <property type="entry name" value="DUF6538"/>
</dbReference>
<dbReference type="GO" id="GO:0015074">
    <property type="term" value="P:DNA integration"/>
    <property type="evidence" value="ECO:0007669"/>
    <property type="project" value="InterPro"/>
</dbReference>
<dbReference type="RefSeq" id="WP_135195541.1">
    <property type="nucleotide sequence ID" value="NZ_SPVH01000006.1"/>
</dbReference>
<dbReference type="Pfam" id="PF00589">
    <property type="entry name" value="Phage_integrase"/>
    <property type="match status" value="1"/>
</dbReference>
<dbReference type="SUPFAM" id="SSF56349">
    <property type="entry name" value="DNA breaking-rejoining enzymes"/>
    <property type="match status" value="1"/>
</dbReference>
<gene>
    <name evidence="5" type="ORF">EGY25_14025</name>
</gene>
<dbReference type="Gene3D" id="1.10.150.130">
    <property type="match status" value="1"/>
</dbReference>
<dbReference type="InterPro" id="IPR010998">
    <property type="entry name" value="Integrase_recombinase_N"/>
</dbReference>
<dbReference type="InterPro" id="IPR011010">
    <property type="entry name" value="DNA_brk_join_enz"/>
</dbReference>
<evidence type="ECO:0000313" key="6">
    <source>
        <dbReference type="Proteomes" id="UP000298216"/>
    </source>
</evidence>
<dbReference type="Pfam" id="PF20172">
    <property type="entry name" value="DUF6538"/>
    <property type="match status" value="1"/>
</dbReference>
<accession>A0A4Y9RZ91</accession>
<evidence type="ECO:0000259" key="4">
    <source>
        <dbReference type="Pfam" id="PF20172"/>
    </source>
</evidence>
<organism evidence="5 6">
    <name type="scientific">Brevundimonas intermedia</name>
    <dbReference type="NCBI Taxonomy" id="74315"/>
    <lineage>
        <taxon>Bacteria</taxon>
        <taxon>Pseudomonadati</taxon>
        <taxon>Pseudomonadota</taxon>
        <taxon>Alphaproteobacteria</taxon>
        <taxon>Caulobacterales</taxon>
        <taxon>Caulobacteraceae</taxon>
        <taxon>Brevundimonas</taxon>
    </lineage>
</organism>
<evidence type="ECO:0000259" key="3">
    <source>
        <dbReference type="Pfam" id="PF00589"/>
    </source>
</evidence>
<dbReference type="InterPro" id="IPR002104">
    <property type="entry name" value="Integrase_catalytic"/>
</dbReference>
<name>A0A4Y9RZ91_9CAUL</name>
<dbReference type="Gene3D" id="1.10.443.10">
    <property type="entry name" value="Intergrase catalytic core"/>
    <property type="match status" value="1"/>
</dbReference>
<reference evidence="5 6" key="1">
    <citation type="submission" date="2019-03" db="EMBL/GenBank/DDBJ databases">
        <title>Draft genome of Brevundimonas sp. a heavy metal resistant soil bacteria.</title>
        <authorList>
            <person name="Soto J."/>
        </authorList>
    </citation>
    <scope>NUCLEOTIDE SEQUENCE [LARGE SCALE GENOMIC DNA]</scope>
    <source>
        <strain evidence="5 6">B-10</strain>
    </source>
</reference>
<dbReference type="OrthoDB" id="9784724at2"/>
<evidence type="ECO:0000256" key="1">
    <source>
        <dbReference type="ARBA" id="ARBA00023125"/>
    </source>
</evidence>
<dbReference type="EMBL" id="SPVH01000006">
    <property type="protein sequence ID" value="TFW13076.1"/>
    <property type="molecule type" value="Genomic_DNA"/>
</dbReference>
<evidence type="ECO:0000256" key="2">
    <source>
        <dbReference type="ARBA" id="ARBA00023172"/>
    </source>
</evidence>
<keyword evidence="6" id="KW-1185">Reference proteome</keyword>
<keyword evidence="2" id="KW-0233">DNA recombination</keyword>